<feature type="binding site" evidence="9">
    <location>
        <position position="226"/>
    </location>
    <ligand>
        <name>shikimate</name>
        <dbReference type="ChEBI" id="CHEBI:36208"/>
    </ligand>
</feature>
<dbReference type="GO" id="GO:0004764">
    <property type="term" value="F:shikimate 3-dehydrogenase (NADP+) activity"/>
    <property type="evidence" value="ECO:0007669"/>
    <property type="project" value="UniProtKB-UniRule"/>
</dbReference>
<comment type="pathway">
    <text evidence="1 9">Metabolic intermediate biosynthesis; chorismate biosynthesis; chorismate from D-erythrose 4-phosphate and phosphoenolpyruvate: step 4/7.</text>
</comment>
<evidence type="ECO:0000256" key="7">
    <source>
        <dbReference type="ARBA" id="ARBA00049442"/>
    </source>
</evidence>
<evidence type="ECO:0000259" key="12">
    <source>
        <dbReference type="Pfam" id="PF18317"/>
    </source>
</evidence>
<dbReference type="GO" id="GO:0009073">
    <property type="term" value="P:aromatic amino acid family biosynthetic process"/>
    <property type="evidence" value="ECO:0007669"/>
    <property type="project" value="UniProtKB-KW"/>
</dbReference>
<dbReference type="Gene3D" id="3.40.50.720">
    <property type="entry name" value="NAD(P)-binding Rossmann-like Domain"/>
    <property type="match status" value="1"/>
</dbReference>
<dbReference type="NCBIfam" id="NF001314">
    <property type="entry name" value="PRK00258.2-2"/>
    <property type="match status" value="1"/>
</dbReference>
<evidence type="ECO:0000256" key="3">
    <source>
        <dbReference type="ARBA" id="ARBA00022605"/>
    </source>
</evidence>
<evidence type="ECO:0000256" key="4">
    <source>
        <dbReference type="ARBA" id="ARBA00022857"/>
    </source>
</evidence>
<feature type="binding site" evidence="9">
    <location>
        <position position="247"/>
    </location>
    <ligand>
        <name>NADP(+)</name>
        <dbReference type="ChEBI" id="CHEBI:58349"/>
    </ligand>
</feature>
<dbReference type="InterPro" id="IPR013708">
    <property type="entry name" value="Shikimate_DH-bd_N"/>
</dbReference>
<comment type="caution">
    <text evidence="9">Lacks conserved residue(s) required for the propagation of feature annotation.</text>
</comment>
<dbReference type="SUPFAM" id="SSF51735">
    <property type="entry name" value="NAD(P)-binding Rossmann-fold domains"/>
    <property type="match status" value="1"/>
</dbReference>
<dbReference type="InterPro" id="IPR036291">
    <property type="entry name" value="NAD(P)-bd_dom_sf"/>
</dbReference>
<keyword evidence="6 9" id="KW-0057">Aromatic amino acid biosynthesis</keyword>
<evidence type="ECO:0000313" key="14">
    <source>
        <dbReference type="Proteomes" id="UP000280881"/>
    </source>
</evidence>
<feature type="domain" description="SDH C-terminal" evidence="12">
    <location>
        <begin position="247"/>
        <end position="277"/>
    </location>
</feature>
<evidence type="ECO:0000256" key="9">
    <source>
        <dbReference type="HAMAP-Rule" id="MF_00222"/>
    </source>
</evidence>
<organism evidence="13 14">
    <name type="scientific">Thermovibrio guaymasensis</name>
    <dbReference type="NCBI Taxonomy" id="240167"/>
    <lineage>
        <taxon>Bacteria</taxon>
        <taxon>Pseudomonadati</taxon>
        <taxon>Aquificota</taxon>
        <taxon>Aquificia</taxon>
        <taxon>Desulfurobacteriales</taxon>
        <taxon>Desulfurobacteriaceae</taxon>
        <taxon>Thermovibrio</taxon>
    </lineage>
</organism>
<feature type="active site" description="Proton acceptor" evidence="9">
    <location>
        <position position="71"/>
    </location>
</feature>
<evidence type="ECO:0000256" key="2">
    <source>
        <dbReference type="ARBA" id="ARBA00012962"/>
    </source>
</evidence>
<comment type="similarity">
    <text evidence="9">Belongs to the shikimate dehydrogenase family.</text>
</comment>
<dbReference type="GO" id="GO:0008652">
    <property type="term" value="P:amino acid biosynthetic process"/>
    <property type="evidence" value="ECO:0007669"/>
    <property type="project" value="UniProtKB-KW"/>
</dbReference>
<evidence type="ECO:0000256" key="8">
    <source>
        <dbReference type="ARBA" id="ARBA00060613"/>
    </source>
</evidence>
<keyword evidence="3 9" id="KW-0028">Amino-acid biosynthesis</keyword>
<reference evidence="13 14" key="1">
    <citation type="submission" date="2018-10" db="EMBL/GenBank/DDBJ databases">
        <title>Genomic Encyclopedia of Type Strains, Phase IV (KMG-IV): sequencing the most valuable type-strain genomes for metagenomic binning, comparative biology and taxonomic classification.</title>
        <authorList>
            <person name="Goeker M."/>
        </authorList>
    </citation>
    <scope>NUCLEOTIDE SEQUENCE [LARGE SCALE GENOMIC DNA]</scope>
    <source>
        <strain evidence="13 14">DSM 15521</strain>
    </source>
</reference>
<dbReference type="Gene3D" id="3.40.50.10860">
    <property type="entry name" value="Leucine Dehydrogenase, chain A, domain 1"/>
    <property type="match status" value="1"/>
</dbReference>
<dbReference type="OrthoDB" id="9792692at2"/>
<evidence type="ECO:0000313" key="13">
    <source>
        <dbReference type="EMBL" id="RKQ60569.1"/>
    </source>
</evidence>
<feature type="binding site" evidence="9">
    <location>
        <position position="92"/>
    </location>
    <ligand>
        <name>shikimate</name>
        <dbReference type="ChEBI" id="CHEBI:36208"/>
    </ligand>
</feature>
<evidence type="ECO:0000259" key="11">
    <source>
        <dbReference type="Pfam" id="PF08501"/>
    </source>
</evidence>
<dbReference type="InterPro" id="IPR041121">
    <property type="entry name" value="SDH_C"/>
</dbReference>
<dbReference type="InterPro" id="IPR006151">
    <property type="entry name" value="Shikm_DH/Glu-tRNA_Rdtase"/>
</dbReference>
<feature type="binding site" evidence="9">
    <location>
        <position position="83"/>
    </location>
    <ligand>
        <name>NADP(+)</name>
        <dbReference type="ChEBI" id="CHEBI:58349"/>
    </ligand>
</feature>
<evidence type="ECO:0000256" key="1">
    <source>
        <dbReference type="ARBA" id="ARBA00004871"/>
    </source>
</evidence>
<proteinExistence type="inferred from homology"/>
<comment type="catalytic activity">
    <reaction evidence="7 9">
        <text>shikimate + NADP(+) = 3-dehydroshikimate + NADPH + H(+)</text>
        <dbReference type="Rhea" id="RHEA:17737"/>
        <dbReference type="ChEBI" id="CHEBI:15378"/>
        <dbReference type="ChEBI" id="CHEBI:16630"/>
        <dbReference type="ChEBI" id="CHEBI:36208"/>
        <dbReference type="ChEBI" id="CHEBI:57783"/>
        <dbReference type="ChEBI" id="CHEBI:58349"/>
        <dbReference type="EC" id="1.1.1.25"/>
    </reaction>
</comment>
<dbReference type="EC" id="1.1.1.25" evidence="2 9"/>
<evidence type="ECO:0000256" key="5">
    <source>
        <dbReference type="ARBA" id="ARBA00023002"/>
    </source>
</evidence>
<dbReference type="HAMAP" id="MF_00222">
    <property type="entry name" value="Shikimate_DH_AroE"/>
    <property type="match status" value="1"/>
</dbReference>
<dbReference type="UniPathway" id="UPA00053">
    <property type="reaction ID" value="UER00087"/>
</dbReference>
<feature type="domain" description="Quinate/shikimate 5-dehydrogenase/glutamyl-tRNA reductase" evidence="10">
    <location>
        <begin position="121"/>
        <end position="199"/>
    </location>
</feature>
<dbReference type="Pfam" id="PF08501">
    <property type="entry name" value="Shikimate_dh_N"/>
    <property type="match status" value="1"/>
</dbReference>
<comment type="subunit">
    <text evidence="9">Homodimer.</text>
</comment>
<feature type="domain" description="Shikimate dehydrogenase substrate binding N-terminal" evidence="11">
    <location>
        <begin position="12"/>
        <end position="94"/>
    </location>
</feature>
<keyword evidence="5 9" id="KW-0560">Oxidoreductase</keyword>
<keyword evidence="4 9" id="KW-0521">NADP</keyword>
<dbReference type="EMBL" id="RBIE01000003">
    <property type="protein sequence ID" value="RKQ60569.1"/>
    <property type="molecule type" value="Genomic_DNA"/>
</dbReference>
<feature type="binding site" evidence="9">
    <location>
        <position position="254"/>
    </location>
    <ligand>
        <name>shikimate</name>
        <dbReference type="ChEBI" id="CHEBI:36208"/>
    </ligand>
</feature>
<comment type="pathway">
    <text evidence="8">Aromatic compound metabolism; 3,4-dihydroxybenzoate biosynthesis; 3-dehydroquinate from D-quinate (NAD(+) route).</text>
</comment>
<dbReference type="RefSeq" id="WP_121171429.1">
    <property type="nucleotide sequence ID" value="NZ_RBIE01000003.1"/>
</dbReference>
<dbReference type="InterPro" id="IPR022893">
    <property type="entry name" value="Shikimate_DH_fam"/>
</dbReference>
<dbReference type="GO" id="GO:0009423">
    <property type="term" value="P:chorismate biosynthetic process"/>
    <property type="evidence" value="ECO:0007669"/>
    <property type="project" value="UniProtKB-UniRule"/>
</dbReference>
<evidence type="ECO:0000256" key="6">
    <source>
        <dbReference type="ARBA" id="ARBA00023141"/>
    </source>
</evidence>
<feature type="binding site" evidence="9">
    <location>
        <position position="107"/>
    </location>
    <ligand>
        <name>shikimate</name>
        <dbReference type="ChEBI" id="CHEBI:36208"/>
    </ligand>
</feature>
<dbReference type="AlphaFoldDB" id="A0A420W5X9"/>
<feature type="binding site" evidence="9">
    <location>
        <begin position="20"/>
        <end position="22"/>
    </location>
    <ligand>
        <name>shikimate</name>
        <dbReference type="ChEBI" id="CHEBI:36208"/>
    </ligand>
</feature>
<comment type="caution">
    <text evidence="13">The sequence shown here is derived from an EMBL/GenBank/DDBJ whole genome shotgun (WGS) entry which is preliminary data.</text>
</comment>
<dbReference type="InterPro" id="IPR011342">
    <property type="entry name" value="Shikimate_DH"/>
</dbReference>
<keyword evidence="14" id="KW-1185">Reference proteome</keyword>
<dbReference type="Pfam" id="PF01488">
    <property type="entry name" value="Shikimate_DH"/>
    <property type="match status" value="1"/>
</dbReference>
<feature type="binding site" evidence="9">
    <location>
        <begin position="131"/>
        <end position="135"/>
    </location>
    <ligand>
        <name>NADP(+)</name>
        <dbReference type="ChEBI" id="CHEBI:58349"/>
    </ligand>
</feature>
<dbReference type="FunFam" id="3.40.50.10860:FF:000004">
    <property type="entry name" value="Quinate/shikimate dehydrogenase"/>
    <property type="match status" value="1"/>
</dbReference>
<dbReference type="GO" id="GO:0019632">
    <property type="term" value="P:shikimate metabolic process"/>
    <property type="evidence" value="ECO:0007669"/>
    <property type="project" value="InterPro"/>
</dbReference>
<dbReference type="Proteomes" id="UP000280881">
    <property type="component" value="Unassembled WGS sequence"/>
</dbReference>
<dbReference type="Pfam" id="PF18317">
    <property type="entry name" value="SDH_C"/>
    <property type="match status" value="1"/>
</dbReference>
<dbReference type="CDD" id="cd01065">
    <property type="entry name" value="NAD_bind_Shikimate_DH"/>
    <property type="match status" value="1"/>
</dbReference>
<dbReference type="PANTHER" id="PTHR21089:SF1">
    <property type="entry name" value="BIFUNCTIONAL 3-DEHYDROQUINATE DEHYDRATASE_SHIKIMATE DEHYDROGENASE, CHLOROPLASTIC"/>
    <property type="match status" value="1"/>
</dbReference>
<feature type="binding site" evidence="9">
    <location>
        <position position="224"/>
    </location>
    <ligand>
        <name>NADP(+)</name>
        <dbReference type="ChEBI" id="CHEBI:58349"/>
    </ligand>
</feature>
<gene>
    <name evidence="9" type="primary">aroE</name>
    <name evidence="13" type="ORF">C7457_1391</name>
</gene>
<dbReference type="InterPro" id="IPR046346">
    <property type="entry name" value="Aminoacid_DH-like_N_sf"/>
</dbReference>
<dbReference type="FunFam" id="3.40.50.720:FF:000086">
    <property type="entry name" value="Quinate/shikimate dehydrogenase"/>
    <property type="match status" value="1"/>
</dbReference>
<accession>A0A420W5X9</accession>
<feature type="binding site" evidence="9">
    <location>
        <position position="67"/>
    </location>
    <ligand>
        <name>shikimate</name>
        <dbReference type="ChEBI" id="CHEBI:36208"/>
    </ligand>
</feature>
<evidence type="ECO:0000259" key="10">
    <source>
        <dbReference type="Pfam" id="PF01488"/>
    </source>
</evidence>
<dbReference type="NCBIfam" id="NF001319">
    <property type="entry name" value="PRK00258.3-3"/>
    <property type="match status" value="1"/>
</dbReference>
<dbReference type="GO" id="GO:0050661">
    <property type="term" value="F:NADP binding"/>
    <property type="evidence" value="ECO:0007669"/>
    <property type="project" value="InterPro"/>
</dbReference>
<dbReference type="SUPFAM" id="SSF53223">
    <property type="entry name" value="Aminoacid dehydrogenase-like, N-terminal domain"/>
    <property type="match status" value="1"/>
</dbReference>
<dbReference type="NCBIfam" id="TIGR00507">
    <property type="entry name" value="aroE"/>
    <property type="match status" value="1"/>
</dbReference>
<dbReference type="PANTHER" id="PTHR21089">
    <property type="entry name" value="SHIKIMATE DEHYDROGENASE"/>
    <property type="match status" value="1"/>
</dbReference>
<sequence length="284" mass="30656">MKITGRTAVYGIIGYPVKHSLSPLMQTSAFQELGLDAVYVPFEVPPENLEDAVKGLRALSVRGFNVTVPHKEKVAQLVDYLTEDAEILGAVNTVKNEGGELTGYNTDAEGFLRSLIEEGVELEGKRALMFGAGGAARAVGYALLKGGVKFLNIVNRSFSKAKKMAEILGRRGNVLVYPLKEGTVEALLKDADIIVNTTSVGMKEGDPQLFDYSKIPSGITVVDIIYNPPQTPLLKAAKEKGCKTINGLGMLVHQGAVAFEIWTGKKAPVEKMKKVLEEELYGSV</sequence>
<name>A0A420W5X9_9BACT</name>
<comment type="function">
    <text evidence="9">Involved in the biosynthesis of the chorismate, which leads to the biosynthesis of aromatic amino acids. Catalyzes the reversible NADPH linked reduction of 3-dehydroshikimate (DHSA) to yield shikimate (SA).</text>
</comment>
<protein>
    <recommendedName>
        <fullName evidence="2 9">Shikimate dehydrogenase (NADP(+))</fullName>
        <shortName evidence="9">SDH</shortName>
        <ecNumber evidence="2 9">1.1.1.25</ecNumber>
    </recommendedName>
</protein>